<sequence length="75" mass="8215">MVVVVAMADGCGCGGGDCYGGEIDVLEEIGPEHDHGPQQWNLYQTNRLLDYYDLLLIVEIVQFVSHLIMHPKAGA</sequence>
<dbReference type="Proteomes" id="UP001055879">
    <property type="component" value="Linkage Group LG12"/>
</dbReference>
<evidence type="ECO:0000313" key="1">
    <source>
        <dbReference type="EMBL" id="KAI3684491.1"/>
    </source>
</evidence>
<gene>
    <name evidence="1" type="ORF">L6452_33715</name>
</gene>
<proteinExistence type="predicted"/>
<name>A0ACB8YHC0_ARCLA</name>
<dbReference type="EMBL" id="CM042058">
    <property type="protein sequence ID" value="KAI3684491.1"/>
    <property type="molecule type" value="Genomic_DNA"/>
</dbReference>
<keyword evidence="2" id="KW-1185">Reference proteome</keyword>
<evidence type="ECO:0000313" key="2">
    <source>
        <dbReference type="Proteomes" id="UP001055879"/>
    </source>
</evidence>
<organism evidence="1 2">
    <name type="scientific">Arctium lappa</name>
    <name type="common">Greater burdock</name>
    <name type="synonym">Lappa major</name>
    <dbReference type="NCBI Taxonomy" id="4217"/>
    <lineage>
        <taxon>Eukaryota</taxon>
        <taxon>Viridiplantae</taxon>
        <taxon>Streptophyta</taxon>
        <taxon>Embryophyta</taxon>
        <taxon>Tracheophyta</taxon>
        <taxon>Spermatophyta</taxon>
        <taxon>Magnoliopsida</taxon>
        <taxon>eudicotyledons</taxon>
        <taxon>Gunneridae</taxon>
        <taxon>Pentapetalae</taxon>
        <taxon>asterids</taxon>
        <taxon>campanulids</taxon>
        <taxon>Asterales</taxon>
        <taxon>Asteraceae</taxon>
        <taxon>Carduoideae</taxon>
        <taxon>Cardueae</taxon>
        <taxon>Arctiinae</taxon>
        <taxon>Arctium</taxon>
    </lineage>
</organism>
<reference evidence="1 2" key="2">
    <citation type="journal article" date="2022" name="Mol. Ecol. Resour.">
        <title>The genomes of chicory, endive, great burdock and yacon provide insights into Asteraceae paleo-polyploidization history and plant inulin production.</title>
        <authorList>
            <person name="Fan W."/>
            <person name="Wang S."/>
            <person name="Wang H."/>
            <person name="Wang A."/>
            <person name="Jiang F."/>
            <person name="Liu H."/>
            <person name="Zhao H."/>
            <person name="Xu D."/>
            <person name="Zhang Y."/>
        </authorList>
    </citation>
    <scope>NUCLEOTIDE SEQUENCE [LARGE SCALE GENOMIC DNA]</scope>
    <source>
        <strain evidence="2">cv. Niubang</strain>
    </source>
</reference>
<comment type="caution">
    <text evidence="1">The sequence shown here is derived from an EMBL/GenBank/DDBJ whole genome shotgun (WGS) entry which is preliminary data.</text>
</comment>
<protein>
    <submittedName>
        <fullName evidence="1">Uncharacterized protein</fullName>
    </submittedName>
</protein>
<reference evidence="2" key="1">
    <citation type="journal article" date="2022" name="Mol. Ecol. Resour.">
        <title>The genomes of chicory, endive, great burdock and yacon provide insights into Asteraceae palaeo-polyploidization history and plant inulin production.</title>
        <authorList>
            <person name="Fan W."/>
            <person name="Wang S."/>
            <person name="Wang H."/>
            <person name="Wang A."/>
            <person name="Jiang F."/>
            <person name="Liu H."/>
            <person name="Zhao H."/>
            <person name="Xu D."/>
            <person name="Zhang Y."/>
        </authorList>
    </citation>
    <scope>NUCLEOTIDE SEQUENCE [LARGE SCALE GENOMIC DNA]</scope>
    <source>
        <strain evidence="2">cv. Niubang</strain>
    </source>
</reference>
<accession>A0ACB8YHC0</accession>